<evidence type="ECO:0000256" key="7">
    <source>
        <dbReference type="ARBA" id="ARBA00023002"/>
    </source>
</evidence>
<evidence type="ECO:0000256" key="1">
    <source>
        <dbReference type="ARBA" id="ARBA00001942"/>
    </source>
</evidence>
<dbReference type="GO" id="GO:0008863">
    <property type="term" value="F:formate dehydrogenase (NAD+) activity"/>
    <property type="evidence" value="ECO:0007669"/>
    <property type="project" value="InterPro"/>
</dbReference>
<evidence type="ECO:0000256" key="5">
    <source>
        <dbReference type="ARBA" id="ARBA00022505"/>
    </source>
</evidence>
<keyword evidence="5" id="KW-0500">Molybdenum</keyword>
<dbReference type="GO" id="GO:0051539">
    <property type="term" value="F:4 iron, 4 sulfur cluster binding"/>
    <property type="evidence" value="ECO:0007669"/>
    <property type="project" value="UniProtKB-KW"/>
</dbReference>
<evidence type="ECO:0000259" key="11">
    <source>
        <dbReference type="Pfam" id="PF01568"/>
    </source>
</evidence>
<evidence type="ECO:0000259" key="10">
    <source>
        <dbReference type="Pfam" id="PF00384"/>
    </source>
</evidence>
<dbReference type="InterPro" id="IPR010046">
    <property type="entry name" value="Mopterin_OxRdtse_a_bac"/>
</dbReference>
<evidence type="ECO:0000256" key="2">
    <source>
        <dbReference type="ARBA" id="ARBA00001966"/>
    </source>
</evidence>
<evidence type="ECO:0000256" key="4">
    <source>
        <dbReference type="ARBA" id="ARBA00022485"/>
    </source>
</evidence>
<dbReference type="InterPro" id="IPR037951">
    <property type="entry name" value="MopB_CT_YdeP"/>
</dbReference>
<dbReference type="GO" id="GO:0016020">
    <property type="term" value="C:membrane"/>
    <property type="evidence" value="ECO:0007669"/>
    <property type="project" value="TreeGrafter"/>
</dbReference>
<gene>
    <name evidence="12" type="ORF">DBZ45_13655</name>
</gene>
<evidence type="ECO:0000313" key="12">
    <source>
        <dbReference type="EMBL" id="RAM36763.1"/>
    </source>
</evidence>
<evidence type="ECO:0000313" key="13">
    <source>
        <dbReference type="Proteomes" id="UP000249166"/>
    </source>
</evidence>
<dbReference type="InterPro" id="IPR050123">
    <property type="entry name" value="Prok_molybdopt-oxidoreductase"/>
</dbReference>
<feature type="domain" description="Molybdopterin dinucleotide-binding" evidence="11">
    <location>
        <begin position="660"/>
        <end position="766"/>
    </location>
</feature>
<evidence type="ECO:0000256" key="3">
    <source>
        <dbReference type="ARBA" id="ARBA00010312"/>
    </source>
</evidence>
<protein>
    <recommendedName>
        <fullName evidence="14">FdhF/YdeP family oxidoreductase</fullName>
    </recommendedName>
</protein>
<dbReference type="NCBIfam" id="TIGR01701">
    <property type="entry name" value="Fdhalpha-like"/>
    <property type="match status" value="1"/>
</dbReference>
<comment type="cofactor">
    <cofactor evidence="1">
        <name>Mo-bis(molybdopterin guanine dinucleotide)</name>
        <dbReference type="ChEBI" id="CHEBI:60539"/>
    </cofactor>
</comment>
<comment type="similarity">
    <text evidence="3">Belongs to the prokaryotic molybdopterin-containing oxidoreductase family.</text>
</comment>
<feature type="domain" description="Molybdopterin oxidoreductase" evidence="10">
    <location>
        <begin position="120"/>
        <end position="526"/>
    </location>
</feature>
<dbReference type="SUPFAM" id="SSF53706">
    <property type="entry name" value="Formate dehydrogenase/DMSO reductase, domains 1-3"/>
    <property type="match status" value="1"/>
</dbReference>
<dbReference type="GO" id="GO:0043546">
    <property type="term" value="F:molybdopterin cofactor binding"/>
    <property type="evidence" value="ECO:0007669"/>
    <property type="project" value="InterPro"/>
</dbReference>
<dbReference type="Pfam" id="PF01568">
    <property type="entry name" value="Molydop_binding"/>
    <property type="match status" value="1"/>
</dbReference>
<comment type="caution">
    <text evidence="12">The sequence shown here is derived from an EMBL/GenBank/DDBJ whole genome shotgun (WGS) entry which is preliminary data.</text>
</comment>
<dbReference type="Proteomes" id="UP000249166">
    <property type="component" value="Unassembled WGS sequence"/>
</dbReference>
<keyword evidence="4" id="KW-0004">4Fe-4S</keyword>
<accession>A0A328HID1</accession>
<dbReference type="RefSeq" id="WP_111904433.1">
    <property type="nucleotide sequence ID" value="NZ_QLNP01000087.1"/>
</dbReference>
<dbReference type="Gene3D" id="3.40.228.10">
    <property type="entry name" value="Dimethylsulfoxide Reductase, domain 2"/>
    <property type="match status" value="1"/>
</dbReference>
<dbReference type="CDD" id="cd02767">
    <property type="entry name" value="MopB_ydeP"/>
    <property type="match status" value="1"/>
</dbReference>
<dbReference type="PIRSF" id="PIRSF000144">
    <property type="entry name" value="CbbBc"/>
    <property type="match status" value="1"/>
</dbReference>
<sequence>MASKAPRENIDESKLTVSKPKTKAVGIPAVANALKISLEQMGPLRSVQTLMAVNQIDGFDCMGCAWPEHEKRNAAEFCENGAKAVAEEATRRRVSPEFFARHSVADLKTRDDYWLGQQGRLTHPMVLDEGATHYRPIDWDAALELIAQELRDMDHPDQSVFYTSGRTSNEAAFVYQLLVRGVGTNNLPDCSNMCHESSGSALVETIGIGKGSVSLKDLETASLIFVAGQNPGTNHPRMLSALEKAKKNGAAIVSVNPLPEAGLLHFENPQTISGTLVGTELTDDFLQIRAGGDQALFQGLGKYLLDAERAGRNTPGLSTVFDHDFIRNHTVGLESYLSQLEQVQWDDIVEATGLTMEQINATGERLLASGSTIVCWAMGLTQHKHSVPTLRDVVNVLLLQGNIGKPGAGVCPVRGHSNVQGDRTMGIFERMPDSFHDRLDQEFQFQSPRAHGYDTVAAIRAMRDGKVRLFVGMGGNFVRAAPDSDATERALANTRLTVQISTKLNHSHLSTGKRALILPTLGRTERDTQRSGDQRVTVEDSMSAVHASRGRLKPASEHLMSEVAIVCNIAHKVFTDANGVPLPNAPAADWLSLRDDYALVRKHIEAVIDGFENFEERIQHPGGFVLPHPPRDNREFKTLSGKAHFTSNALEYLRVPAGRLILQTLRSHDQYNTTIYGKDDRYRGIHGGRRVVLVNEADIAELGYADGEMVDLVSEFRGTERRAENFRIVGYSTPKGCAAAYYPETNVLVPLDSVADTSGTPTSKSVVVRLEPAAVEAKENQMSAALPR</sequence>
<reference evidence="12 13" key="1">
    <citation type="submission" date="2018-04" db="EMBL/GenBank/DDBJ databases">
        <title>Bacteria isolated from cave deposits of Manipur.</title>
        <authorList>
            <person name="Sahoo D."/>
            <person name="Sarangthem I."/>
            <person name="Nandeibam J."/>
        </authorList>
    </citation>
    <scope>NUCLEOTIDE SEQUENCE [LARGE SCALE GENOMIC DNA]</scope>
    <source>
        <strain evidence="13">mrc11</strain>
    </source>
</reference>
<organism evidence="12 13">
    <name type="scientific">Arthrobacter globiformis</name>
    <dbReference type="NCBI Taxonomy" id="1665"/>
    <lineage>
        <taxon>Bacteria</taxon>
        <taxon>Bacillati</taxon>
        <taxon>Actinomycetota</taxon>
        <taxon>Actinomycetes</taxon>
        <taxon>Micrococcales</taxon>
        <taxon>Micrococcaceae</taxon>
        <taxon>Arthrobacter</taxon>
    </lineage>
</organism>
<evidence type="ECO:0000256" key="9">
    <source>
        <dbReference type="ARBA" id="ARBA00023014"/>
    </source>
</evidence>
<dbReference type="EMBL" id="QLNP01000087">
    <property type="protein sequence ID" value="RAM36763.1"/>
    <property type="molecule type" value="Genomic_DNA"/>
</dbReference>
<evidence type="ECO:0000256" key="8">
    <source>
        <dbReference type="ARBA" id="ARBA00023004"/>
    </source>
</evidence>
<keyword evidence="7" id="KW-0560">Oxidoreductase</keyword>
<dbReference type="SUPFAM" id="SSF50692">
    <property type="entry name" value="ADC-like"/>
    <property type="match status" value="1"/>
</dbReference>
<keyword evidence="9" id="KW-0411">Iron-sulfur</keyword>
<keyword evidence="6" id="KW-0479">Metal-binding</keyword>
<evidence type="ECO:0000256" key="6">
    <source>
        <dbReference type="ARBA" id="ARBA00022723"/>
    </source>
</evidence>
<dbReference type="CDD" id="cd02787">
    <property type="entry name" value="MopB_CT_ydeP"/>
    <property type="match status" value="1"/>
</dbReference>
<dbReference type="InterPro" id="IPR006657">
    <property type="entry name" value="MoPterin_dinucl-bd_dom"/>
</dbReference>
<dbReference type="InterPro" id="IPR041953">
    <property type="entry name" value="YdeP_MopB"/>
</dbReference>
<dbReference type="OrthoDB" id="5287431at2"/>
<dbReference type="PANTHER" id="PTHR43105">
    <property type="entry name" value="RESPIRATORY NITRATE REDUCTASE"/>
    <property type="match status" value="1"/>
</dbReference>
<dbReference type="InterPro" id="IPR006656">
    <property type="entry name" value="Mopterin_OxRdtase"/>
</dbReference>
<keyword evidence="8" id="KW-0408">Iron</keyword>
<evidence type="ECO:0008006" key="14">
    <source>
        <dbReference type="Google" id="ProtNLM"/>
    </source>
</evidence>
<dbReference type="PANTHER" id="PTHR43105:SF4">
    <property type="entry name" value="PROTEIN YDEP"/>
    <property type="match status" value="1"/>
</dbReference>
<dbReference type="InterPro" id="IPR009010">
    <property type="entry name" value="Asp_de-COase-like_dom_sf"/>
</dbReference>
<dbReference type="AlphaFoldDB" id="A0A328HID1"/>
<dbReference type="Pfam" id="PF00384">
    <property type="entry name" value="Molybdopterin"/>
    <property type="match status" value="1"/>
</dbReference>
<dbReference type="Gene3D" id="3.40.50.740">
    <property type="match status" value="1"/>
</dbReference>
<comment type="cofactor">
    <cofactor evidence="2">
        <name>[4Fe-4S] cluster</name>
        <dbReference type="ChEBI" id="CHEBI:49883"/>
    </cofactor>
</comment>
<dbReference type="GO" id="GO:0030151">
    <property type="term" value="F:molybdenum ion binding"/>
    <property type="evidence" value="ECO:0007669"/>
    <property type="project" value="InterPro"/>
</dbReference>
<name>A0A328HID1_ARTGO</name>
<proteinExistence type="inferred from homology"/>